<comment type="caution">
    <text evidence="1">The sequence shown here is derived from an EMBL/GenBank/DDBJ whole genome shotgun (WGS) entry which is preliminary data.</text>
</comment>
<dbReference type="EMBL" id="LJDB01000096">
    <property type="protein sequence ID" value="ONI38136.1"/>
    <property type="molecule type" value="Genomic_DNA"/>
</dbReference>
<organism evidence="1 2">
    <name type="scientific">Candidatus Epulonipiscium fishelsonii</name>
    <dbReference type="NCBI Taxonomy" id="77094"/>
    <lineage>
        <taxon>Bacteria</taxon>
        <taxon>Bacillati</taxon>
        <taxon>Bacillota</taxon>
        <taxon>Clostridia</taxon>
        <taxon>Lachnospirales</taxon>
        <taxon>Lachnospiraceae</taxon>
        <taxon>Candidatus Epulonipiscium</taxon>
    </lineage>
</organism>
<gene>
    <name evidence="1" type="ORF">AN396_11660</name>
</gene>
<protein>
    <submittedName>
        <fullName evidence="1">Uncharacterized protein</fullName>
    </submittedName>
</protein>
<keyword evidence="2" id="KW-1185">Reference proteome</keyword>
<accession>A0ACC8X8B2</accession>
<name>A0ACC8X8B2_9FIRM</name>
<sequence>MNIGTIGKCWLYFLETPLRRQTNKRKDMFDKIKTENDKEIIKELDIDYVGDGKKNHYLDIYSCFNQDENTPVIINIHGGGLIYGDKELNFNFSCELVKLGFKVVNLNYTLIPDGTFYTQVKDILAAFTFISNNAQKYKLNIDNVYVIGESAGGLLGLMATSISSSQNLQDIFECTTNNINIKGLGLLSIMLNTQLKDAVQLINPYLFTKQDRKHKSFQYLKNPLTVLKEAKFPKTYLVTSEEDLLNKETLALKEELDKYEIPHKMAYFKKGEEYSLNHCFPIHYTSYRIRA</sequence>
<proteinExistence type="predicted"/>
<dbReference type="Proteomes" id="UP000188605">
    <property type="component" value="Unassembled WGS sequence"/>
</dbReference>
<evidence type="ECO:0000313" key="2">
    <source>
        <dbReference type="Proteomes" id="UP000188605"/>
    </source>
</evidence>
<reference evidence="1" key="1">
    <citation type="submission" date="2016-08" db="EMBL/GenBank/DDBJ databases">
        <authorList>
            <person name="Ngugi D.K."/>
            <person name="Miyake S."/>
            <person name="Stingl U."/>
        </authorList>
    </citation>
    <scope>NUCLEOTIDE SEQUENCE</scope>
    <source>
        <strain evidence="1">SCG-B11WGA-EpuloA1</strain>
    </source>
</reference>
<evidence type="ECO:0000313" key="1">
    <source>
        <dbReference type="EMBL" id="ONI38136.1"/>
    </source>
</evidence>